<keyword evidence="6" id="KW-0393">Immunoglobulin domain</keyword>
<feature type="domain" description="Ig-like" evidence="10">
    <location>
        <begin position="499"/>
        <end position="607"/>
    </location>
</feature>
<dbReference type="Pfam" id="PF07679">
    <property type="entry name" value="I-set"/>
    <property type="match status" value="2"/>
</dbReference>
<dbReference type="GO" id="GO:0009653">
    <property type="term" value="P:anatomical structure morphogenesis"/>
    <property type="evidence" value="ECO:0007669"/>
    <property type="project" value="UniProtKB-ARBA"/>
</dbReference>
<dbReference type="SMART" id="SM00408">
    <property type="entry name" value="IGc2"/>
    <property type="match status" value="7"/>
</dbReference>
<dbReference type="InterPro" id="IPR007110">
    <property type="entry name" value="Ig-like_dom"/>
</dbReference>
<dbReference type="PANTHER" id="PTHR11640:SF134">
    <property type="entry name" value="ECHINOID, ISOFORM A-RELATED"/>
    <property type="match status" value="1"/>
</dbReference>
<dbReference type="SMART" id="SM00060">
    <property type="entry name" value="FN3"/>
    <property type="match status" value="1"/>
</dbReference>
<feature type="domain" description="Ig-like" evidence="10">
    <location>
        <begin position="612"/>
        <end position="710"/>
    </location>
</feature>
<reference evidence="12 13" key="1">
    <citation type="journal article" date="2024" name="Ann. Entomol. Soc. Am.">
        <title>Genomic analyses of the southern and eastern yellowjacket wasps (Hymenoptera: Vespidae) reveal evolutionary signatures of social life.</title>
        <authorList>
            <person name="Catto M.A."/>
            <person name="Caine P.B."/>
            <person name="Orr S.E."/>
            <person name="Hunt B.G."/>
            <person name="Goodisman M.A.D."/>
        </authorList>
    </citation>
    <scope>NUCLEOTIDE SEQUENCE [LARGE SCALE GENOMIC DNA]</scope>
    <source>
        <strain evidence="12">232</strain>
        <tissue evidence="12">Head and thorax</tissue>
    </source>
</reference>
<dbReference type="GO" id="GO:0030154">
    <property type="term" value="P:cell differentiation"/>
    <property type="evidence" value="ECO:0007669"/>
    <property type="project" value="UniProtKB-ARBA"/>
</dbReference>
<proteinExistence type="predicted"/>
<gene>
    <name evidence="12" type="ORF">V1477_002437</name>
</gene>
<feature type="signal peptide" evidence="9">
    <location>
        <begin position="1"/>
        <end position="29"/>
    </location>
</feature>
<keyword evidence="13" id="KW-1185">Reference proteome</keyword>
<feature type="region of interest" description="Disordered" evidence="7">
    <location>
        <begin position="1125"/>
        <end position="1148"/>
    </location>
</feature>
<feature type="domain" description="Ig-like" evidence="10">
    <location>
        <begin position="311"/>
        <end position="399"/>
    </location>
</feature>
<accession>A0ABD2CWN1</accession>
<dbReference type="PROSITE" id="PS50835">
    <property type="entry name" value="IG_LIKE"/>
    <property type="match status" value="7"/>
</dbReference>
<evidence type="ECO:0000313" key="12">
    <source>
        <dbReference type="EMBL" id="KAL2749497.1"/>
    </source>
</evidence>
<dbReference type="SUPFAM" id="SSF48726">
    <property type="entry name" value="Immunoglobulin"/>
    <property type="match status" value="6"/>
</dbReference>
<protein>
    <submittedName>
        <fullName evidence="12">Hemicentin-1 isoform X4</fullName>
    </submittedName>
</protein>
<feature type="region of interest" description="Disordered" evidence="7">
    <location>
        <begin position="1416"/>
        <end position="1479"/>
    </location>
</feature>
<feature type="compositionally biased region" description="Polar residues" evidence="7">
    <location>
        <begin position="1435"/>
        <end position="1451"/>
    </location>
</feature>
<dbReference type="InterPro" id="IPR003961">
    <property type="entry name" value="FN3_dom"/>
</dbReference>
<dbReference type="InterPro" id="IPR051275">
    <property type="entry name" value="Cell_adhesion_signaling"/>
</dbReference>
<evidence type="ECO:0000256" key="1">
    <source>
        <dbReference type="ARBA" id="ARBA00004479"/>
    </source>
</evidence>
<sequence length="1606" mass="177370">MDKRAFRITRSTRIAVLHILLLCSALTQGRVEETQMDTHEGSTVQLQCRFEPPKENVTCFWLTHTNNNHDNAAIENRSLSPNYNVFMNLEEGRYDLQIRNVSYERDNGKYECRVKVSSTGMDIHRKYITLTVLRAPGPPTISPTSAPATEGQRLELQCNTNGGSPEPEVRWYRGNNTTLLHSGRTLLVEPTKEDDRAIFRCVVRNRAMREGETLNATVTLDVNYFPRVTVGPGNPLKVEVNGTATLECHVDSKPVVGMVRWWRDGSFIATTFQHIVQKVTLQDAGKYTCQADNGLGKKGESSLLLDVLYPPTVSIEGESVRIAQVEDTVTVHCNVSANPAPSIIEWLREGRPEFRQSGSILRLTRVTADHAGNYTCRAVNTIHPTGGERRNHSAKAHVTVRIRHKPGPARVTPDSPVAVEGSRVILTCMASPAGYPEPQYKWWKEGDGENIPVRTENSGPKYEIDSVHLGSEGTYKCYAMNEIGNGEAASVNLTVHQPPKILTKLQPHVTRKVGESSFQVSCVAQGKPRPSVRWLKDDQELTADERLYKVITTASEGHGNVITVNSTLSFLGHARPQTDEIIASDRGKYTCVFVNEVKKVESTMMLKVEHEPIILHQHGKVAYNLRETAEVACKVQAWPKPEFQWSFGNNAATLQGSSSDGHYEISTSSDNYDVYTSVLRMTNIKQSDYGDYTCRAANAQGSITSTIRLQPKGAPERPINITAMDIGPTHVALLWELGFDGGLPITKYFVSYRRVAGGDEVITPDCTPPRGPAGQWLEIDCRRSNPCNVTNLEQHQTYTFKVKVYNTKNHSDYSDEVVATTAVAKIPTPLRVSYDPETGTLAINIGATCLALVASIEKFDGTDNSWRIVEEWPLEVSGNAPTQREGILDDPESSDSEPRLRVRVCLKADRQKCGEYAEAEIGPSYIAQAGALATPTLIALVVSGAVFLLFAALLLLFCRCRRKHAAKAKDYEMDTNAVRPSLVAGNGQQTQAPPPYYAENKALEHSLDHALAMEDSKSPAYAQPGYGYHQPNHNINGENGVNMGYMDNSYSNSNNGGSVNSQDSIWQMKSAAANGVNQPYDLGGYATTESDYPAHPHYRESHNLSRQQFCPEPFATVVKSQKHVDSPYDVSGLPYQENYDEDTKPPQQVSLSYDESLESGYSTPNSRGRRIIREIIQQAPHRQPLAQYRQHQHRHRMEIVIENPSESQSVTPGASGHVTVAAAAAAAVSAMSETGTMTTATTITTTTTTTTTTLDTTTTTAATTATATATATTTNYTHNFLRSPRCNPIVYGNQSSGSITEQDYYLTQRSPRPLSSIDDFDGGTTVRRVDRSGLLEISSLDASSSRYRHCRPIGAESIAGHAGTLPRRVDRSGLLEALPELPENRRSSEEVLRSPYGVQEVTMIKPDVVALVRSPTYDSSTRFSTPSPSLLRPTESPSPGTISRISPTANLTRRADGDSIPSERTLRYRSPTSDNTFIPIESSIGLPARFSYTDKNNFSSCARKEDEKEIDKVVSSEEKDTKNEGDQTNSEFSSKDENIENYDKDDNDVPRGERAEAEGCENTASENLEEGRVSFNNASNNKLYHNDNVQTLTVIILSEQLNTRYK</sequence>
<dbReference type="SMART" id="SM00409">
    <property type="entry name" value="IG"/>
    <property type="match status" value="7"/>
</dbReference>
<keyword evidence="9" id="KW-0732">Signal</keyword>
<feature type="domain" description="Ig-like" evidence="10">
    <location>
        <begin position="406"/>
        <end position="494"/>
    </location>
</feature>
<keyword evidence="8" id="KW-1133">Transmembrane helix</keyword>
<dbReference type="InterPro" id="IPR013098">
    <property type="entry name" value="Ig_I-set"/>
</dbReference>
<feature type="chain" id="PRO_5044806523" evidence="9">
    <location>
        <begin position="30"/>
        <end position="1606"/>
    </location>
</feature>
<dbReference type="SUPFAM" id="SSF49265">
    <property type="entry name" value="Fibronectin type III"/>
    <property type="match status" value="1"/>
</dbReference>
<organism evidence="12 13">
    <name type="scientific">Vespula maculifrons</name>
    <name type="common">Eastern yellow jacket</name>
    <name type="synonym">Wasp</name>
    <dbReference type="NCBI Taxonomy" id="7453"/>
    <lineage>
        <taxon>Eukaryota</taxon>
        <taxon>Metazoa</taxon>
        <taxon>Ecdysozoa</taxon>
        <taxon>Arthropoda</taxon>
        <taxon>Hexapoda</taxon>
        <taxon>Insecta</taxon>
        <taxon>Pterygota</taxon>
        <taxon>Neoptera</taxon>
        <taxon>Endopterygota</taxon>
        <taxon>Hymenoptera</taxon>
        <taxon>Apocrita</taxon>
        <taxon>Aculeata</taxon>
        <taxon>Vespoidea</taxon>
        <taxon>Vespidae</taxon>
        <taxon>Vespinae</taxon>
        <taxon>Vespula</taxon>
    </lineage>
</organism>
<dbReference type="CDD" id="cd00096">
    <property type="entry name" value="Ig"/>
    <property type="match status" value="3"/>
</dbReference>
<evidence type="ECO:0000256" key="6">
    <source>
        <dbReference type="ARBA" id="ARBA00023319"/>
    </source>
</evidence>
<dbReference type="InterPro" id="IPR036179">
    <property type="entry name" value="Ig-like_dom_sf"/>
</dbReference>
<dbReference type="InterPro" id="IPR013783">
    <property type="entry name" value="Ig-like_fold"/>
</dbReference>
<name>A0ABD2CWN1_VESMC</name>
<dbReference type="InterPro" id="IPR003598">
    <property type="entry name" value="Ig_sub2"/>
</dbReference>
<dbReference type="GO" id="GO:0016020">
    <property type="term" value="C:membrane"/>
    <property type="evidence" value="ECO:0007669"/>
    <property type="project" value="UniProtKB-SubCell"/>
</dbReference>
<evidence type="ECO:0000256" key="7">
    <source>
        <dbReference type="SAM" id="MobiDB-lite"/>
    </source>
</evidence>
<feature type="domain" description="Fibronectin type-III" evidence="11">
    <location>
        <begin position="717"/>
        <end position="824"/>
    </location>
</feature>
<keyword evidence="3 8" id="KW-0472">Membrane</keyword>
<feature type="compositionally biased region" description="Basic and acidic residues" evidence="7">
    <location>
        <begin position="1502"/>
        <end position="1525"/>
    </location>
</feature>
<evidence type="ECO:0000313" key="13">
    <source>
        <dbReference type="Proteomes" id="UP001607303"/>
    </source>
</evidence>
<evidence type="ECO:0000256" key="8">
    <source>
        <dbReference type="SAM" id="Phobius"/>
    </source>
</evidence>
<feature type="compositionally biased region" description="Basic and acidic residues" evidence="7">
    <location>
        <begin position="1533"/>
        <end position="1557"/>
    </location>
</feature>
<dbReference type="Pfam" id="PF13927">
    <property type="entry name" value="Ig_3"/>
    <property type="match status" value="4"/>
</dbReference>
<evidence type="ECO:0000256" key="9">
    <source>
        <dbReference type="SAM" id="SignalP"/>
    </source>
</evidence>
<evidence type="ECO:0000256" key="3">
    <source>
        <dbReference type="ARBA" id="ARBA00023136"/>
    </source>
</evidence>
<feature type="domain" description="Ig-like" evidence="10">
    <location>
        <begin position="226"/>
        <end position="306"/>
    </location>
</feature>
<dbReference type="PANTHER" id="PTHR11640">
    <property type="entry name" value="NEPHRIN"/>
    <property type="match status" value="1"/>
</dbReference>
<feature type="domain" description="Ig-like" evidence="10">
    <location>
        <begin position="40"/>
        <end position="129"/>
    </location>
</feature>
<keyword evidence="2" id="KW-0677">Repeat</keyword>
<dbReference type="Pfam" id="PF00041">
    <property type="entry name" value="fn3"/>
    <property type="match status" value="1"/>
</dbReference>
<evidence type="ECO:0000259" key="11">
    <source>
        <dbReference type="PROSITE" id="PS50853"/>
    </source>
</evidence>
<dbReference type="InterPro" id="IPR003599">
    <property type="entry name" value="Ig_sub"/>
</dbReference>
<feature type="region of interest" description="Disordered" evidence="7">
    <location>
        <begin position="1501"/>
        <end position="1568"/>
    </location>
</feature>
<dbReference type="InterPro" id="IPR036116">
    <property type="entry name" value="FN3_sf"/>
</dbReference>
<evidence type="ECO:0000256" key="5">
    <source>
        <dbReference type="ARBA" id="ARBA00023180"/>
    </source>
</evidence>
<feature type="transmembrane region" description="Helical" evidence="8">
    <location>
        <begin position="937"/>
        <end position="957"/>
    </location>
</feature>
<evidence type="ECO:0000256" key="4">
    <source>
        <dbReference type="ARBA" id="ARBA00023157"/>
    </source>
</evidence>
<dbReference type="Proteomes" id="UP001607303">
    <property type="component" value="Unassembled WGS sequence"/>
</dbReference>
<evidence type="ECO:0000256" key="2">
    <source>
        <dbReference type="ARBA" id="ARBA00022737"/>
    </source>
</evidence>
<dbReference type="CDD" id="cd00063">
    <property type="entry name" value="FN3"/>
    <property type="match status" value="1"/>
</dbReference>
<evidence type="ECO:0000259" key="10">
    <source>
        <dbReference type="PROSITE" id="PS50835"/>
    </source>
</evidence>
<dbReference type="PROSITE" id="PS50853">
    <property type="entry name" value="FN3"/>
    <property type="match status" value="1"/>
</dbReference>
<keyword evidence="8" id="KW-0812">Transmembrane</keyword>
<dbReference type="Gene3D" id="2.60.40.10">
    <property type="entry name" value="Immunoglobulins"/>
    <property type="match status" value="8"/>
</dbReference>
<dbReference type="FunFam" id="2.60.40.10:FF:000032">
    <property type="entry name" value="palladin isoform X1"/>
    <property type="match status" value="1"/>
</dbReference>
<dbReference type="EMBL" id="JAYRBN010000027">
    <property type="protein sequence ID" value="KAL2749497.1"/>
    <property type="molecule type" value="Genomic_DNA"/>
</dbReference>
<feature type="compositionally biased region" description="Polar residues" evidence="7">
    <location>
        <begin position="1416"/>
        <end position="1428"/>
    </location>
</feature>
<keyword evidence="5" id="KW-0325">Glycoprotein</keyword>
<feature type="domain" description="Ig-like" evidence="10">
    <location>
        <begin position="139"/>
        <end position="219"/>
    </location>
</feature>
<keyword evidence="4" id="KW-1015">Disulfide bond</keyword>
<comment type="caution">
    <text evidence="12">The sequence shown here is derived from an EMBL/GenBank/DDBJ whole genome shotgun (WGS) entry which is preliminary data.</text>
</comment>
<comment type="subcellular location">
    <subcellularLocation>
        <location evidence="1">Membrane</location>
        <topology evidence="1">Single-pass type I membrane protein</topology>
    </subcellularLocation>
</comment>